<keyword evidence="5" id="KW-0539">Nucleus</keyword>
<evidence type="ECO:0000256" key="3">
    <source>
        <dbReference type="ARBA" id="ARBA00007960"/>
    </source>
</evidence>
<feature type="region of interest" description="Disordered" evidence="6">
    <location>
        <begin position="1308"/>
        <end position="1329"/>
    </location>
</feature>
<dbReference type="Proteomes" id="UP000295070">
    <property type="component" value="Chromosome 7"/>
</dbReference>
<keyword evidence="4" id="KW-0158">Chromosome</keyword>
<evidence type="ECO:0000256" key="5">
    <source>
        <dbReference type="ARBA" id="ARBA00023242"/>
    </source>
</evidence>
<evidence type="ECO:0000313" key="10">
    <source>
        <dbReference type="Proteomes" id="UP000295070"/>
    </source>
</evidence>
<feature type="region of interest" description="Disordered" evidence="6">
    <location>
        <begin position="1353"/>
        <end position="1429"/>
    </location>
</feature>
<protein>
    <recommendedName>
        <fullName evidence="11">Synaptonemal complex protein 2 Spt16M-like domain-containing protein</fullName>
    </recommendedName>
</protein>
<feature type="compositionally biased region" description="Basic residues" evidence="6">
    <location>
        <begin position="949"/>
        <end position="962"/>
    </location>
</feature>
<evidence type="ECO:0000256" key="6">
    <source>
        <dbReference type="SAM" id="MobiDB-lite"/>
    </source>
</evidence>
<dbReference type="GO" id="GO:0007140">
    <property type="term" value="P:male meiotic nuclear division"/>
    <property type="evidence" value="ECO:0007669"/>
    <property type="project" value="TreeGrafter"/>
</dbReference>
<dbReference type="STRING" id="8167.A0A484D5P5"/>
<feature type="compositionally biased region" description="Basic and acidic residues" evidence="6">
    <location>
        <begin position="1372"/>
        <end position="1385"/>
    </location>
</feature>
<feature type="compositionally biased region" description="Polar residues" evidence="6">
    <location>
        <begin position="616"/>
        <end position="654"/>
    </location>
</feature>
<organism evidence="9 10">
    <name type="scientific">Perca flavescens</name>
    <name type="common">American yellow perch</name>
    <name type="synonym">Morone flavescens</name>
    <dbReference type="NCBI Taxonomy" id="8167"/>
    <lineage>
        <taxon>Eukaryota</taxon>
        <taxon>Metazoa</taxon>
        <taxon>Chordata</taxon>
        <taxon>Craniata</taxon>
        <taxon>Vertebrata</taxon>
        <taxon>Euteleostomi</taxon>
        <taxon>Actinopterygii</taxon>
        <taxon>Neopterygii</taxon>
        <taxon>Teleostei</taxon>
        <taxon>Neoteleostei</taxon>
        <taxon>Acanthomorphata</taxon>
        <taxon>Eupercaria</taxon>
        <taxon>Perciformes</taxon>
        <taxon>Percoidei</taxon>
        <taxon>Percidae</taxon>
        <taxon>Percinae</taxon>
        <taxon>Perca</taxon>
    </lineage>
</organism>
<dbReference type="GO" id="GO:0000779">
    <property type="term" value="C:condensed chromosome, centromeric region"/>
    <property type="evidence" value="ECO:0007669"/>
    <property type="project" value="TreeGrafter"/>
</dbReference>
<dbReference type="Pfam" id="PF18584">
    <property type="entry name" value="SYCP2_SLD"/>
    <property type="match status" value="1"/>
</dbReference>
<reference evidence="9 10" key="1">
    <citation type="submission" date="2019-01" db="EMBL/GenBank/DDBJ databases">
        <title>A chromosome-scale genome assembly of the yellow perch, Perca flavescens.</title>
        <authorList>
            <person name="Feron R."/>
            <person name="Morvezen R."/>
            <person name="Bestin A."/>
            <person name="Haffray P."/>
            <person name="Klopp C."/>
            <person name="Zahm M."/>
            <person name="Cabau C."/>
            <person name="Roques C."/>
            <person name="Donnadieu C."/>
            <person name="Bouchez O."/>
            <person name="Christie M."/>
            <person name="Larson W."/>
            <person name="Guiguen Y."/>
        </authorList>
    </citation>
    <scope>NUCLEOTIDE SEQUENCE [LARGE SCALE GENOMIC DNA]</scope>
    <source>
        <strain evidence="9">YP-PL-M2</strain>
        <tissue evidence="9">Blood</tissue>
    </source>
</reference>
<proteinExistence type="inferred from homology"/>
<feature type="compositionally biased region" description="Polar residues" evidence="6">
    <location>
        <begin position="1247"/>
        <end position="1269"/>
    </location>
</feature>
<dbReference type="PANTHER" id="PTHR15607">
    <property type="entry name" value="SYNAPTONEMAL COMPLEX PROTEIN-RELATED"/>
    <property type="match status" value="1"/>
</dbReference>
<feature type="compositionally biased region" description="Basic and acidic residues" evidence="6">
    <location>
        <begin position="673"/>
        <end position="685"/>
    </location>
</feature>
<evidence type="ECO:0000259" key="8">
    <source>
        <dbReference type="Pfam" id="PF18584"/>
    </source>
</evidence>
<dbReference type="InterPro" id="IPR024835">
    <property type="entry name" value="SYCP2-like"/>
</dbReference>
<gene>
    <name evidence="9" type="ORF">EPR50_G00078030</name>
</gene>
<dbReference type="EMBL" id="SCKG01000007">
    <property type="protein sequence ID" value="TDH10678.1"/>
    <property type="molecule type" value="Genomic_DNA"/>
</dbReference>
<feature type="compositionally biased region" description="Low complexity" evidence="6">
    <location>
        <begin position="854"/>
        <end position="875"/>
    </location>
</feature>
<accession>A0A484D5P5</accession>
<name>A0A484D5P5_PERFV</name>
<evidence type="ECO:0008006" key="11">
    <source>
        <dbReference type="Google" id="ProtNLM"/>
    </source>
</evidence>
<feature type="domain" description="Synaptonemal complex protein 2 armadillo-repeat-like" evidence="7">
    <location>
        <begin position="8"/>
        <end position="166"/>
    </location>
</feature>
<feature type="domain" description="Synaptonemal complex protein 2 Spt16M-like" evidence="8">
    <location>
        <begin position="261"/>
        <end position="375"/>
    </location>
</feature>
<dbReference type="GO" id="GO:0007143">
    <property type="term" value="P:female meiotic nuclear division"/>
    <property type="evidence" value="ECO:0007669"/>
    <property type="project" value="TreeGrafter"/>
</dbReference>
<dbReference type="GO" id="GO:0000800">
    <property type="term" value="C:lateral element"/>
    <property type="evidence" value="ECO:0007669"/>
    <property type="project" value="TreeGrafter"/>
</dbReference>
<evidence type="ECO:0000256" key="4">
    <source>
        <dbReference type="ARBA" id="ARBA00022454"/>
    </source>
</evidence>
<comment type="similarity">
    <text evidence="3">Belongs to the SYCP2 family.</text>
</comment>
<evidence type="ECO:0000256" key="1">
    <source>
        <dbReference type="ARBA" id="ARBA00004123"/>
    </source>
</evidence>
<feature type="region of interest" description="Disordered" evidence="6">
    <location>
        <begin position="908"/>
        <end position="1161"/>
    </location>
</feature>
<dbReference type="PANTHER" id="PTHR15607:SF12">
    <property type="entry name" value="SYNAPTONEMAL COMPLEX PROTEIN 2"/>
    <property type="match status" value="1"/>
</dbReference>
<feature type="region of interest" description="Disordered" evidence="6">
    <location>
        <begin position="1246"/>
        <end position="1275"/>
    </location>
</feature>
<dbReference type="InterPro" id="IPR041322">
    <property type="entry name" value="SYCP2_ARLD"/>
</dbReference>
<feature type="compositionally biased region" description="Low complexity" evidence="6">
    <location>
        <begin position="1057"/>
        <end position="1068"/>
    </location>
</feature>
<evidence type="ECO:0000256" key="2">
    <source>
        <dbReference type="ARBA" id="ARBA00004286"/>
    </source>
</evidence>
<sequence length="1646" mass="183380">MAPGQDTQLDKVIDEVLKSGDVQALDVFLQRDIHEEAPIKCSQQFLTKLDKLVRRSLDQKDFKSASLGLAILYKCGKQLKLPGGCQGLQLWIHCGPQWNETLFNLSEDFFDALMVVHEACKEGTYKITESFLYPIGQLAVDPRIYILIQKEAIRKFNLILDKIPVELKKERKILTSQEASDIMIKLAGRILKGGDYDLQTALMEALCRMATPDQRKKLADRWFSMEHVASAFVKICDSEFETDCRKFLNLVNGMQGDRRRVYSYPCLEAYLDKHELLMPADEKLEEFWIDFNLDSHSISFYFSLSDEEAQEGQWETICINENEIQSYTVTEEGKRKVVKLKLSDVVVVGAVEGSSLTIHFSSSLDILQTAHTVFGHSKDKGFVGKTGTSIVKTTVKIIMEDNSSQVVPESQMSIGESEKNTAPYHLPAPSAPLQMITPTRMRMSESTTFISSSGGGSVHGASSLSAVMSSNTSAKRKGKPSLEMVRSCDRQGEFYLGELRTTAKSCSSVTTPNSTIAGGMTEQSATSLQSTAPKLSNKNKVGKHNKSIPVAKAVNVVLAGQGEEQSLEPSFLPDTQPRTGRNISLNWNKLSVSEMLMMPTQKINSVPRPENRLSLAQPQKRLSSPQTLSGPGLSSISQKQLHTKLTQRLQQVLSERNRDPAPQEPSVPQIKMSDIRGDSKGRSSADRCASILCPPKEQQAQRNGVAKGKRKHQVSLEADATPIRTPAKASTTKALKKRVSANVKVETNRALSSKEKKEEEVAGSMVKLISSRYEINNQSTAKNTAESVPKSWIPPLFNRPIFNMSWLSTAKKGESGDVSLIKSYSQITTNSTRQRKDIFAFNIDEPLSVKGKNKTSTNTSTISSSDIHDSSGLSTTEKGQPVAKGKRYVKKHLFSDTDYVTTDVSWLRESSTKPKPKVTTYSRQAPVKPKAVSPHTSYESPDLPPPSQKRIKGNAKPKKKKSGVQERVEQPNKTVKPAVAPSRPHAAGRRPRRSAATSKNYREPDTDDSQSESEKPPVPKYFPNHLENAEKTHEAAQVTKKKASSKQPTKSYRKLDSSQSESESVSEQPTTSKKYFVGQQGKSKKTRLEVPEVKKRKNTSSEQFPDTYRRQDSINQSDLKKPPGLKQRPENVLPKTSRKLNKKNVVPAQEQMNGMKESWAARQTSFCPSPPLIERMRSAERSAQTFGLTCSPLLTPRGSPLPASPDPPCEDTPLPILLLPKPCSTVNSKGNFRACSFYSAEKKRNSSKTQSIQSVPSLPSLTPIGQTPAQGALTGPRATEISPIQQHLPSVPQSPLSLSTRPLLTSTLELDKPSMPSPPQSPFPEDTVNHGSHYSFSKVSSVSWLSLSQSSTKSSLLTRKVKDSPAGLAVSHKTEKTPSSDRKPEQLLLSGPSRKRHTSLSSSSEEDKKEERKKSKMRGQRSPRIKPRKLFKSFAEVSVEGEVSRVMSSSHTMSSSHWEAEGGDGDMDMDEDLELPENAVNPSNLCQQFSSELKKKFQNRFNMVEIYNKHSLKTVQQHVSSLSTQVTKYRTQRLEQVQKVLLEEIHKLEQDDTVLKSMEKDLTMYWKKQTVAFHSYQEQATTRNEDLKKALQSNMCHSLEYEERIFTSQMGLIRKDMKSVQDRLLSEMQEGEIQSVKRGLHALFFP</sequence>
<dbReference type="InterPro" id="IPR040560">
    <property type="entry name" value="SYCP2_SLD"/>
</dbReference>
<comment type="caution">
    <text evidence="9">The sequence shown here is derived from an EMBL/GenBank/DDBJ whole genome shotgun (WGS) entry which is preliminary data.</text>
</comment>
<evidence type="ECO:0000259" key="7">
    <source>
        <dbReference type="Pfam" id="PF18581"/>
    </source>
</evidence>
<keyword evidence="10" id="KW-1185">Reference proteome</keyword>
<feature type="region of interest" description="Disordered" evidence="6">
    <location>
        <begin position="850"/>
        <end position="884"/>
    </location>
</feature>
<evidence type="ECO:0000313" key="9">
    <source>
        <dbReference type="EMBL" id="TDH10678.1"/>
    </source>
</evidence>
<feature type="compositionally biased region" description="Basic residues" evidence="6">
    <location>
        <begin position="1414"/>
        <end position="1429"/>
    </location>
</feature>
<dbReference type="Pfam" id="PF18581">
    <property type="entry name" value="SYCP2_ARLD"/>
    <property type="match status" value="1"/>
</dbReference>
<feature type="region of interest" description="Disordered" evidence="6">
    <location>
        <begin position="616"/>
        <end position="709"/>
    </location>
</feature>
<comment type="subcellular location">
    <subcellularLocation>
        <location evidence="2">Chromosome</location>
    </subcellularLocation>
    <subcellularLocation>
        <location evidence="1">Nucleus</location>
    </subcellularLocation>
</comment>